<protein>
    <submittedName>
        <fullName evidence="3">Leucine-rich repeat domain-containing protein</fullName>
    </submittedName>
</protein>
<dbReference type="InterPro" id="IPR006553">
    <property type="entry name" value="Leu-rich_rpt_Cys-con_subtyp"/>
</dbReference>
<dbReference type="SMART" id="SM00369">
    <property type="entry name" value="LRR_TYP"/>
    <property type="match status" value="14"/>
</dbReference>
<dbReference type="SMART" id="SM00365">
    <property type="entry name" value="LRR_SD22"/>
    <property type="match status" value="16"/>
</dbReference>
<dbReference type="EMBL" id="CP072801">
    <property type="protein sequence ID" value="QTR46445.1"/>
    <property type="molecule type" value="Genomic_DNA"/>
</dbReference>
<keyword evidence="1" id="KW-0433">Leucine-rich repeat</keyword>
<dbReference type="PANTHER" id="PTHR46652">
    <property type="entry name" value="LEUCINE-RICH REPEAT AND IQ DOMAIN-CONTAINING PROTEIN 1-RELATED"/>
    <property type="match status" value="1"/>
</dbReference>
<dbReference type="Proteomes" id="UP000672039">
    <property type="component" value="Chromosome"/>
</dbReference>
<dbReference type="Pfam" id="PF12799">
    <property type="entry name" value="LRR_4"/>
    <property type="match status" value="5"/>
</dbReference>
<proteinExistence type="predicted"/>
<evidence type="ECO:0000256" key="1">
    <source>
        <dbReference type="ARBA" id="ARBA00022614"/>
    </source>
</evidence>
<dbReference type="SMART" id="SM00367">
    <property type="entry name" value="LRR_CC"/>
    <property type="match status" value="5"/>
</dbReference>
<dbReference type="InterPro" id="IPR025875">
    <property type="entry name" value="Leu-rich_rpt_4"/>
</dbReference>
<dbReference type="SMART" id="SM00364">
    <property type="entry name" value="LRR_BAC"/>
    <property type="match status" value="9"/>
</dbReference>
<reference evidence="3 4" key="1">
    <citation type="submission" date="2021-04" db="EMBL/GenBank/DDBJ databases">
        <title>Genomics, taxonomy and metabolism of representatives of sulfur bacteria of the genus Thiothrix: Thiothrix fructosivorans QT, Thiothrix unzii A1T and three new species, Thiothrix subterranea sp. nov., Thiothrix litoralis sp. nov. and 'Candidatus Thiothrix anitrata' sp. nov.</title>
        <authorList>
            <person name="Ravin N.V."/>
            <person name="Smolyakov D."/>
            <person name="Rudenko T.S."/>
            <person name="Mardanov A.V."/>
            <person name="Beletsky A.V."/>
            <person name="Markov N.D."/>
            <person name="Fomenkov A.I."/>
            <person name="Roberts R.J."/>
            <person name="Karnachuk O.V."/>
            <person name="Novikov A."/>
            <person name="Grabovich M.Y."/>
        </authorList>
    </citation>
    <scope>NUCLEOTIDE SEQUENCE [LARGE SCALE GENOMIC DNA]</scope>
    <source>
        <strain evidence="3 4">AS</strain>
    </source>
</reference>
<evidence type="ECO:0000313" key="3">
    <source>
        <dbReference type="EMBL" id="QTR46445.1"/>
    </source>
</evidence>
<gene>
    <name evidence="3" type="ORF">J9253_00315</name>
</gene>
<dbReference type="Gene3D" id="3.80.10.10">
    <property type="entry name" value="Ribonuclease Inhibitor"/>
    <property type="match status" value="3"/>
</dbReference>
<organism evidence="3 4">
    <name type="scientific">Thiothrix litoralis</name>
    <dbReference type="NCBI Taxonomy" id="2891210"/>
    <lineage>
        <taxon>Bacteria</taxon>
        <taxon>Pseudomonadati</taxon>
        <taxon>Pseudomonadota</taxon>
        <taxon>Gammaproteobacteria</taxon>
        <taxon>Thiotrichales</taxon>
        <taxon>Thiotrichaceae</taxon>
        <taxon>Thiothrix</taxon>
    </lineage>
</organism>
<evidence type="ECO:0000313" key="4">
    <source>
        <dbReference type="Proteomes" id="UP000672039"/>
    </source>
</evidence>
<name>A0ABX7WS89_9GAMM</name>
<dbReference type="PROSITE" id="PS51450">
    <property type="entry name" value="LRR"/>
    <property type="match status" value="10"/>
</dbReference>
<sequence>MTSPASGSVLSGSSVNFSWAANGVAVTQWWLSVGKTVGGTDYLSQDQGSATSKTLSGLPVDGRTVYVRLWYKLGGIWVSLDYTYKAASSSGGGTGTGGGSTTPALSSPTLGSVLSGASVDFSWSANGVAVTQWWLSVGKTVGGTDYLSQDQGSATSKTVSGLPVDGSTVYVRLWYKLGGIWVSLDYTYKAASSSGGGSSSGGSTGGSTTPALSSPTLGSVLSGASVDFSWSANGVAVTQWWLSVGKTVGGTDYLSQDQGSATSKTVSGLPVDGSTVYVRLWYKLGGIWVSLDYTYKAASSSGGGGSGGGSTGGSTTPALSSPTLGSVLSGASVDFSWSANGVAVTQWWLSVGKTVGGTDYLSQDQGSATSKTVSGLPVDGSTVYVRLWYKLGGIWVSLDYTYTASKEVASKLITDPFLLKCFGGSVPSDVALKTLSTFTCDGVDLSTANLSQLMQLTNLRTLDLSHTKLTEISGLAGLTRLTSLNLQFNAITSISALSDMTQLQYLNLGFNEITDISALVSLNSLQELYLDANTISTISTLSGKTTLTKLYLDDNQLSSINALSGLTNLTHLGLGYNQLGSVNALSGLSKLQVLVLDANNLSNISSLARLTALQRLYLRGNLLTDVTSLSGLTGLQILELGFNQLANAAPLSQLTNLTQLGLDFNAFTNVSALSGMTQLKSLDLEHNLLVTTNGIPNLSALNGLLRLGNNLLLDEDISSLAGMTNSYSLHLEDNCLASISLPSQIKVYGEDWQFPASVCGGTAPVAIGKTSEIYKNTATIIQLDAIDPNNDALSFKLESLSVSGGVLKTMDGSLATVGNLSGNEVQFVPNIGYLGSAGSFRFSATDSHSEKSQVVTVQIRVIDPMLADCFGAYIPSDADLQAMTSLNSCSSKNLTDISALPFYFPKLQSLFLGGNAITDYTPLQNLPNLTGLSLEGNNLDMNALEVLSGLHNMQVLELDKCQLDNADVARLSSLTKLYHLVLSDNQMTDISALSGLTGLVVLKLDKNAISDLTPLSGMYRLSNLSLSSNRIAEKQASNLTILSGKTTLSYLEIDDNALSNASALVSLANVKTLALRNNRLLTADALKSMSQSLALYVAGNCLSGTALSGWPTNITLDTAGAQRSAVNGVCPAYTP</sequence>
<dbReference type="InterPro" id="IPR001611">
    <property type="entry name" value="Leu-rich_rpt"/>
</dbReference>
<dbReference type="RefSeq" id="WP_210222781.1">
    <property type="nucleotide sequence ID" value="NZ_CP072801.1"/>
</dbReference>
<dbReference type="InterPro" id="IPR003591">
    <property type="entry name" value="Leu-rich_rpt_typical-subtyp"/>
</dbReference>
<keyword evidence="2" id="KW-0677">Repeat</keyword>
<dbReference type="InterPro" id="IPR050836">
    <property type="entry name" value="SDS22/Internalin_LRR"/>
</dbReference>
<dbReference type="PANTHER" id="PTHR46652:SF3">
    <property type="entry name" value="LEUCINE-RICH REPEAT-CONTAINING PROTEIN 9"/>
    <property type="match status" value="1"/>
</dbReference>
<evidence type="ECO:0000256" key="2">
    <source>
        <dbReference type="ARBA" id="ARBA00022737"/>
    </source>
</evidence>
<accession>A0ABX7WS89</accession>
<dbReference type="SUPFAM" id="SSF52058">
    <property type="entry name" value="L domain-like"/>
    <property type="match status" value="2"/>
</dbReference>
<dbReference type="InterPro" id="IPR032675">
    <property type="entry name" value="LRR_dom_sf"/>
</dbReference>
<keyword evidence="4" id="KW-1185">Reference proteome</keyword>